<reference evidence="2" key="1">
    <citation type="submission" date="2022-11" db="UniProtKB">
        <authorList>
            <consortium name="WormBaseParasite"/>
        </authorList>
    </citation>
    <scope>IDENTIFICATION</scope>
</reference>
<dbReference type="WBParaSite" id="nRc.2.0.1.t47262-RA">
    <property type="protein sequence ID" value="nRc.2.0.1.t47262-RA"/>
    <property type="gene ID" value="nRc.2.0.1.g47262"/>
</dbReference>
<keyword evidence="1" id="KW-1185">Reference proteome</keyword>
<accession>A0A915L8V7</accession>
<proteinExistence type="predicted"/>
<evidence type="ECO:0000313" key="1">
    <source>
        <dbReference type="Proteomes" id="UP000887565"/>
    </source>
</evidence>
<organism evidence="1 2">
    <name type="scientific">Romanomermis culicivorax</name>
    <name type="common">Nematode worm</name>
    <dbReference type="NCBI Taxonomy" id="13658"/>
    <lineage>
        <taxon>Eukaryota</taxon>
        <taxon>Metazoa</taxon>
        <taxon>Ecdysozoa</taxon>
        <taxon>Nematoda</taxon>
        <taxon>Enoplea</taxon>
        <taxon>Dorylaimia</taxon>
        <taxon>Mermithida</taxon>
        <taxon>Mermithoidea</taxon>
        <taxon>Mermithidae</taxon>
        <taxon>Romanomermis</taxon>
    </lineage>
</organism>
<protein>
    <submittedName>
        <fullName evidence="2">Uncharacterized protein</fullName>
    </submittedName>
</protein>
<dbReference type="Proteomes" id="UP000887565">
    <property type="component" value="Unplaced"/>
</dbReference>
<dbReference type="AlphaFoldDB" id="A0A915L8V7"/>
<evidence type="ECO:0000313" key="2">
    <source>
        <dbReference type="WBParaSite" id="nRc.2.0.1.t47262-RA"/>
    </source>
</evidence>
<sequence>QSECRSVIRSAIDLSVLYEYGPRPEYPKSGPGLQAKHDELLAKAANNSSELTDYCRSPLLPMSVDADVRRGKMKISNFHHGKKDEIFYLGENFLFMIFVLSADAGA</sequence>
<name>A0A915L8V7_ROMCU</name>